<gene>
    <name evidence="2" type="ORF">AWB70_05275</name>
</gene>
<dbReference type="Proteomes" id="UP000054740">
    <property type="component" value="Unassembled WGS sequence"/>
</dbReference>
<protein>
    <recommendedName>
        <fullName evidence="4">DUF2252 domain-containing protein</fullName>
    </recommendedName>
</protein>
<evidence type="ECO:0000313" key="2">
    <source>
        <dbReference type="EMBL" id="SAL58915.1"/>
    </source>
</evidence>
<sequence length="478" mass="53922">MAQQSWQERRAIGRAARERTPRGAHEAIGDIDRDPIELLRSSSKGRVEALVPLRYGRMLVSPFTFYRGSAILQAHDLAATPDSGIAIQICGDCHLSNFGGFATPERALIFDLNDFDETAHGPWEWDVKRLVASFTIAGRQLGHGDLAADDFAFLAARSYQMHMREYAEMSVLDLWYERITFDRMYAAVQSDDARRRIKRGIERASRRTHETMLPKVADRTGGTWRIRDAPPAVFHVRGKSTLIDKNDEWMKLKGSREEIFAALVRQYVETLTPERARLLSQFTLQDVAFKVVGVGSVGTRCLVLLLTDAHDQPLFLQMKEASTSVVARYAKHAKDKDNDTINPEHDGHRVVHGQRLMQAATDPFLGWATGPLGRSLYIRQLRDMKISAEFETFTDDVFREYAAMCGWALARAHAKSGGRAPEISGYLGNSDRMAEVLVRYGRNYAEQVEKDYEVFRAACRDGRLEARSDADMSADFAP</sequence>
<keyword evidence="3" id="KW-1185">Reference proteome</keyword>
<dbReference type="RefSeq" id="WP_053569707.1">
    <property type="nucleotide sequence ID" value="NZ_FCNY02000015.1"/>
</dbReference>
<reference evidence="3" key="1">
    <citation type="submission" date="2016-01" db="EMBL/GenBank/DDBJ databases">
        <authorList>
            <person name="Peeters C."/>
        </authorList>
    </citation>
    <scope>NUCLEOTIDE SEQUENCE [LARGE SCALE GENOMIC DNA]</scope>
</reference>
<evidence type="ECO:0000256" key="1">
    <source>
        <dbReference type="SAM" id="MobiDB-lite"/>
    </source>
</evidence>
<proteinExistence type="predicted"/>
<dbReference type="AlphaFoldDB" id="A0A158IQW1"/>
<dbReference type="PANTHER" id="PTHR39441">
    <property type="entry name" value="DUF2252 DOMAIN-CONTAINING PROTEIN"/>
    <property type="match status" value="1"/>
</dbReference>
<evidence type="ECO:0008006" key="4">
    <source>
        <dbReference type="Google" id="ProtNLM"/>
    </source>
</evidence>
<dbReference type="EMBL" id="FCNY02000015">
    <property type="protein sequence ID" value="SAL58915.1"/>
    <property type="molecule type" value="Genomic_DNA"/>
</dbReference>
<dbReference type="InterPro" id="IPR018721">
    <property type="entry name" value="DUF2252"/>
</dbReference>
<feature type="compositionally biased region" description="Basic and acidic residues" evidence="1">
    <location>
        <begin position="7"/>
        <end position="27"/>
    </location>
</feature>
<feature type="region of interest" description="Disordered" evidence="1">
    <location>
        <begin position="1"/>
        <end position="27"/>
    </location>
</feature>
<accession>A0A158IQW1</accession>
<dbReference type="PANTHER" id="PTHR39441:SF1">
    <property type="entry name" value="DUF2252 DOMAIN-CONTAINING PROTEIN"/>
    <property type="match status" value="1"/>
</dbReference>
<dbReference type="Pfam" id="PF10009">
    <property type="entry name" value="DUF2252"/>
    <property type="match status" value="1"/>
</dbReference>
<evidence type="ECO:0000313" key="3">
    <source>
        <dbReference type="Proteomes" id="UP000054740"/>
    </source>
</evidence>
<name>A0A158IQW1_CABCO</name>
<organism evidence="2 3">
    <name type="scientific">Caballeronia cordobensis</name>
    <name type="common">Burkholderia cordobensis</name>
    <dbReference type="NCBI Taxonomy" id="1353886"/>
    <lineage>
        <taxon>Bacteria</taxon>
        <taxon>Pseudomonadati</taxon>
        <taxon>Pseudomonadota</taxon>
        <taxon>Betaproteobacteria</taxon>
        <taxon>Burkholderiales</taxon>
        <taxon>Burkholderiaceae</taxon>
        <taxon>Caballeronia</taxon>
    </lineage>
</organism>